<dbReference type="Pfam" id="PF13365">
    <property type="entry name" value="Trypsin_2"/>
    <property type="match status" value="1"/>
</dbReference>
<dbReference type="PANTHER" id="PTHR22939">
    <property type="entry name" value="SERINE PROTEASE FAMILY S1C HTRA-RELATED"/>
    <property type="match status" value="1"/>
</dbReference>
<dbReference type="SMART" id="SM00228">
    <property type="entry name" value="PDZ"/>
    <property type="match status" value="1"/>
</dbReference>
<organism evidence="5 6">
    <name type="scientific">Humisphaera borealis</name>
    <dbReference type="NCBI Taxonomy" id="2807512"/>
    <lineage>
        <taxon>Bacteria</taxon>
        <taxon>Pseudomonadati</taxon>
        <taxon>Planctomycetota</taxon>
        <taxon>Phycisphaerae</taxon>
        <taxon>Tepidisphaerales</taxon>
        <taxon>Tepidisphaeraceae</taxon>
        <taxon>Humisphaera</taxon>
    </lineage>
</organism>
<accession>A0A7M2WUE6</accession>
<comment type="similarity">
    <text evidence="1">Belongs to the peptidase S1C family.</text>
</comment>
<proteinExistence type="inferred from homology"/>
<feature type="compositionally biased region" description="Basic and acidic residues" evidence="2">
    <location>
        <begin position="339"/>
        <end position="354"/>
    </location>
</feature>
<dbReference type="KEGG" id="hbs:IPV69_23380"/>
<feature type="domain" description="PDZ" evidence="4">
    <location>
        <begin position="159"/>
        <end position="213"/>
    </location>
</feature>
<feature type="chain" id="PRO_5034708571" evidence="3">
    <location>
        <begin position="29"/>
        <end position="354"/>
    </location>
</feature>
<feature type="region of interest" description="Disordered" evidence="2">
    <location>
        <begin position="330"/>
        <end position="354"/>
    </location>
</feature>
<dbReference type="InterPro" id="IPR001478">
    <property type="entry name" value="PDZ"/>
</dbReference>
<gene>
    <name evidence="5" type="ORF">IPV69_23380</name>
</gene>
<sequence length="354" mass="37197">MRTWNSKFKLMLAGSLLIAGLLGQPAQAQRFRGPDRELSKNGNGIKDAFKEVVSSANLATVKVRSGGKDIAYGTVVAKDGYILTKASELTGDVAVRLRDGTEKQATIVGVAEDHDLAMLKIDAEGLTAIAWTDAKKASVGQWVITPGMSDSPMALGVLSVDRRKIPARSGLLGVMLADGAGGAKVMQVVPDSPAEKAGLRVDDVIAAVNAKDVGSREALIETIRSYMPGQTVKLAVKRGEKELQVEAKLVGGVGPGARAEMMNQMGGALSLRNANFPAVLQHDTVLTPAMCGGPLVTLDGKAIGINIARAGRVESYAIPSDVIEPLLKDLKSGKLAPKSQEKPTTKPAEKKNEE</sequence>
<evidence type="ECO:0000256" key="1">
    <source>
        <dbReference type="ARBA" id="ARBA00010541"/>
    </source>
</evidence>
<dbReference type="InterPro" id="IPR009003">
    <property type="entry name" value="Peptidase_S1_PA"/>
</dbReference>
<dbReference type="EMBL" id="CP063458">
    <property type="protein sequence ID" value="QOV89128.1"/>
    <property type="molecule type" value="Genomic_DNA"/>
</dbReference>
<feature type="signal peptide" evidence="3">
    <location>
        <begin position="1"/>
        <end position="28"/>
    </location>
</feature>
<evidence type="ECO:0000256" key="2">
    <source>
        <dbReference type="SAM" id="MobiDB-lite"/>
    </source>
</evidence>
<evidence type="ECO:0000313" key="5">
    <source>
        <dbReference type="EMBL" id="QOV89128.1"/>
    </source>
</evidence>
<dbReference type="AlphaFoldDB" id="A0A7M2WUE6"/>
<name>A0A7M2WUE6_9BACT</name>
<dbReference type="RefSeq" id="WP_206292148.1">
    <property type="nucleotide sequence ID" value="NZ_CP063458.1"/>
</dbReference>
<reference evidence="5 6" key="1">
    <citation type="submission" date="2020-10" db="EMBL/GenBank/DDBJ databases">
        <title>Wide distribution of Phycisphaera-like planctomycetes from WD2101 soil group in peatlands and genome analysis of the first cultivated representative.</title>
        <authorList>
            <person name="Dedysh S.N."/>
            <person name="Beletsky A.V."/>
            <person name="Ivanova A."/>
            <person name="Kulichevskaya I.S."/>
            <person name="Suzina N.E."/>
            <person name="Philippov D.A."/>
            <person name="Rakitin A.L."/>
            <person name="Mardanov A.V."/>
            <person name="Ravin N.V."/>
        </authorList>
    </citation>
    <scope>NUCLEOTIDE SEQUENCE [LARGE SCALE GENOMIC DNA]</scope>
    <source>
        <strain evidence="5 6">M1803</strain>
    </source>
</reference>
<dbReference type="Pfam" id="PF13180">
    <property type="entry name" value="PDZ_2"/>
    <property type="match status" value="1"/>
</dbReference>
<evidence type="ECO:0000256" key="3">
    <source>
        <dbReference type="SAM" id="SignalP"/>
    </source>
</evidence>
<dbReference type="SUPFAM" id="SSF50156">
    <property type="entry name" value="PDZ domain-like"/>
    <property type="match status" value="1"/>
</dbReference>
<dbReference type="Proteomes" id="UP000593765">
    <property type="component" value="Chromosome"/>
</dbReference>
<dbReference type="SUPFAM" id="SSF50494">
    <property type="entry name" value="Trypsin-like serine proteases"/>
    <property type="match status" value="1"/>
</dbReference>
<evidence type="ECO:0000259" key="4">
    <source>
        <dbReference type="PROSITE" id="PS50106"/>
    </source>
</evidence>
<evidence type="ECO:0000313" key="6">
    <source>
        <dbReference type="Proteomes" id="UP000593765"/>
    </source>
</evidence>
<keyword evidence="6" id="KW-1185">Reference proteome</keyword>
<dbReference type="Gene3D" id="2.30.42.10">
    <property type="match status" value="1"/>
</dbReference>
<dbReference type="PANTHER" id="PTHR22939:SF129">
    <property type="entry name" value="SERINE PROTEASE HTRA2, MITOCHONDRIAL"/>
    <property type="match status" value="1"/>
</dbReference>
<keyword evidence="3" id="KW-0732">Signal</keyword>
<dbReference type="InterPro" id="IPR036034">
    <property type="entry name" value="PDZ_sf"/>
</dbReference>
<dbReference type="Gene3D" id="2.40.10.120">
    <property type="match status" value="2"/>
</dbReference>
<protein>
    <submittedName>
        <fullName evidence="5">PDZ domain-containing protein</fullName>
    </submittedName>
</protein>
<dbReference type="PROSITE" id="PS50106">
    <property type="entry name" value="PDZ"/>
    <property type="match status" value="1"/>
</dbReference>